<dbReference type="SUPFAM" id="SSF88713">
    <property type="entry name" value="Glycoside hydrolase/deacetylase"/>
    <property type="match status" value="1"/>
</dbReference>
<organism evidence="2 3">
    <name type="scientific">Ventrimonas faecis</name>
    <dbReference type="NCBI Taxonomy" id="3133170"/>
    <lineage>
        <taxon>Bacteria</taxon>
        <taxon>Bacillati</taxon>
        <taxon>Bacillota</taxon>
        <taxon>Clostridia</taxon>
        <taxon>Lachnospirales</taxon>
        <taxon>Lachnospiraceae</taxon>
        <taxon>Ventrimonas</taxon>
    </lineage>
</organism>
<accession>A0ABV1HH19</accession>
<name>A0ABV1HH19_9FIRM</name>
<dbReference type="Gene3D" id="3.20.20.370">
    <property type="entry name" value="Glycoside hydrolase/deacetylase"/>
    <property type="match status" value="1"/>
</dbReference>
<comment type="caution">
    <text evidence="2">The sequence shown here is derived from an EMBL/GenBank/DDBJ whole genome shotgun (WGS) entry which is preliminary data.</text>
</comment>
<dbReference type="Proteomes" id="UP001437460">
    <property type="component" value="Unassembled WGS sequence"/>
</dbReference>
<dbReference type="EMBL" id="JBBMFJ010000001">
    <property type="protein sequence ID" value="MEQ2561611.1"/>
    <property type="molecule type" value="Genomic_DNA"/>
</dbReference>
<dbReference type="InterPro" id="IPR051398">
    <property type="entry name" value="Polysacch_Deacetylase"/>
</dbReference>
<keyword evidence="1" id="KW-0472">Membrane</keyword>
<protein>
    <submittedName>
        <fullName evidence="2">Polysaccharide deacetylase</fullName>
    </submittedName>
</protein>
<dbReference type="PANTHER" id="PTHR34216">
    <property type="match status" value="1"/>
</dbReference>
<keyword evidence="1" id="KW-0812">Transmembrane</keyword>
<evidence type="ECO:0000313" key="3">
    <source>
        <dbReference type="Proteomes" id="UP001437460"/>
    </source>
</evidence>
<evidence type="ECO:0000313" key="2">
    <source>
        <dbReference type="EMBL" id="MEQ2561611.1"/>
    </source>
</evidence>
<sequence length="474" mass="53156">MNEYYSGRSYSRKRRPSRLPRFLAVAACIALIGALGTGLFFLRKQHHSKAPDTSGGIVISTDAAGSEAEAPTEGDGFVMPDTPAADLLHQAYLLAAGYDYDAAIELLKGSEEFASDPEVISAIAGYESTKATLVRTPISQITHVFFHTLIADPSKAFDGDADQDGYNQVMTTIDEFNKILETMYEKGYVLVKLHDMAYETTDENGNTVMKAGDIMLPPGKIPFVMSQDDLCYYPYMDGDGFANRIVIGEDGKPTCQMTLDDGTVTTGDYDLVPILEKFCEHHPDFSYKGARAVLAFTGYEGILGYRTSSAYTGSETYEQDRQAAAEVAQCLRDNGWELASHSWGHLDLGTVEWDRFQSDTDKWESEVESLIGPTDIILFPFGADVGDWHPYTMENERFRYLYNAGFRYFCNVDSSQYWVQLGDDYLRQGRRNLDGYRMWKDITAEAEGRPRKLEDLFRAEDIFDKSRPTPVPEM</sequence>
<gene>
    <name evidence="2" type="ORF">WMO41_00205</name>
</gene>
<dbReference type="InterPro" id="IPR011330">
    <property type="entry name" value="Glyco_hydro/deAcase_b/a-brl"/>
</dbReference>
<evidence type="ECO:0000256" key="1">
    <source>
        <dbReference type="SAM" id="Phobius"/>
    </source>
</evidence>
<dbReference type="RefSeq" id="WP_177292094.1">
    <property type="nucleotide sequence ID" value="NZ_JBBMFJ010000001.1"/>
</dbReference>
<reference evidence="2 3" key="1">
    <citation type="submission" date="2024-03" db="EMBL/GenBank/DDBJ databases">
        <title>Human intestinal bacterial collection.</title>
        <authorList>
            <person name="Pauvert C."/>
            <person name="Hitch T.C.A."/>
            <person name="Clavel T."/>
        </authorList>
    </citation>
    <scope>NUCLEOTIDE SEQUENCE [LARGE SCALE GENOMIC DNA]</scope>
    <source>
        <strain evidence="2 3">CLA-AP-H27</strain>
    </source>
</reference>
<keyword evidence="1" id="KW-1133">Transmembrane helix</keyword>
<dbReference type="PANTHER" id="PTHR34216:SF3">
    <property type="entry name" value="POLY-BETA-1,6-N-ACETYL-D-GLUCOSAMINE N-DEACETYLASE"/>
    <property type="match status" value="1"/>
</dbReference>
<proteinExistence type="predicted"/>
<keyword evidence="3" id="KW-1185">Reference proteome</keyword>
<feature type="transmembrane region" description="Helical" evidence="1">
    <location>
        <begin position="21"/>
        <end position="42"/>
    </location>
</feature>